<name>A0A6P3CBU9_9BURK</name>
<keyword evidence="1" id="KW-0732">Signal</keyword>
<proteinExistence type="predicted"/>
<dbReference type="AlphaFoldDB" id="A0A6P3CBU9"/>
<organism evidence="2 3">
    <name type="scientific">Burkholderia contaminans</name>
    <dbReference type="NCBI Taxonomy" id="488447"/>
    <lineage>
        <taxon>Bacteria</taxon>
        <taxon>Pseudomonadati</taxon>
        <taxon>Pseudomonadota</taxon>
        <taxon>Betaproteobacteria</taxon>
        <taxon>Burkholderiales</taxon>
        <taxon>Burkholderiaceae</taxon>
        <taxon>Burkholderia</taxon>
        <taxon>Burkholderia cepacia complex</taxon>
    </lineage>
</organism>
<dbReference type="RefSeq" id="WP_174948468.1">
    <property type="nucleotide sequence ID" value="NZ_CABVQS010000056.1"/>
</dbReference>
<sequence>MHRAKFSLTFVCLYFGFNASVLADQFDGYIQASQQFDEWVEKTGTMPRLTDERAAALLATLSDNRRFLDGITFDDAQLPALMDVCDKANRKVMSYVLFDLRSHVDKSMPAETVQQAVLRLEQRNVLTYQDELSELQPFEIRCMARQTPLLARFIERLKPEEITPVRLRGLEQGRKGIDGFFLGTLISANDISLSEHYRASMLKALAETTSQFVPIMKQDEREKLELTAKTASNSAPEGLKGYVEAIAKNLAQSTCEGLCRY</sequence>
<reference evidence="2 3" key="1">
    <citation type="submission" date="2019-09" db="EMBL/GenBank/DDBJ databases">
        <authorList>
            <person name="Depoorter E."/>
        </authorList>
    </citation>
    <scope>NUCLEOTIDE SEQUENCE [LARGE SCALE GENOMIC DNA]</scope>
    <source>
        <strain evidence="2">R-71033</strain>
    </source>
</reference>
<feature type="chain" id="PRO_5026835294" evidence="1">
    <location>
        <begin position="24"/>
        <end position="261"/>
    </location>
</feature>
<accession>A0A6P3CBU9</accession>
<dbReference type="EMBL" id="CABVQS010000056">
    <property type="protein sequence ID" value="VWD65109.1"/>
    <property type="molecule type" value="Genomic_DNA"/>
</dbReference>
<dbReference type="Proteomes" id="UP000494109">
    <property type="component" value="Unassembled WGS sequence"/>
</dbReference>
<evidence type="ECO:0000313" key="2">
    <source>
        <dbReference type="EMBL" id="VWD65109.1"/>
    </source>
</evidence>
<evidence type="ECO:0000313" key="3">
    <source>
        <dbReference type="Proteomes" id="UP000494109"/>
    </source>
</evidence>
<protein>
    <submittedName>
        <fullName evidence="2">Uncharacterized protein</fullName>
    </submittedName>
</protein>
<feature type="signal peptide" evidence="1">
    <location>
        <begin position="1"/>
        <end position="23"/>
    </location>
</feature>
<gene>
    <name evidence="2" type="ORF">BCO71033_07250</name>
</gene>
<evidence type="ECO:0000256" key="1">
    <source>
        <dbReference type="SAM" id="SignalP"/>
    </source>
</evidence>